<feature type="region of interest" description="Disordered" evidence="3">
    <location>
        <begin position="271"/>
        <end position="290"/>
    </location>
</feature>
<reference evidence="6" key="2">
    <citation type="submission" date="2015-01" db="EMBL/GenBank/DDBJ databases">
        <title>Evolutionary Origins and Diversification of the Mycorrhizal Mutualists.</title>
        <authorList>
            <consortium name="DOE Joint Genome Institute"/>
            <consortium name="Mycorrhizal Genomics Consortium"/>
            <person name="Kohler A."/>
            <person name="Kuo A."/>
            <person name="Nagy L.G."/>
            <person name="Floudas D."/>
            <person name="Copeland A."/>
            <person name="Barry K.W."/>
            <person name="Cichocki N."/>
            <person name="Veneault-Fourrey C."/>
            <person name="LaButti K."/>
            <person name="Lindquist E.A."/>
            <person name="Lipzen A."/>
            <person name="Lundell T."/>
            <person name="Morin E."/>
            <person name="Murat C."/>
            <person name="Riley R."/>
            <person name="Ohm R."/>
            <person name="Sun H."/>
            <person name="Tunlid A."/>
            <person name="Henrissat B."/>
            <person name="Grigoriev I.V."/>
            <person name="Hibbett D.S."/>
            <person name="Martin F."/>
        </authorList>
    </citation>
    <scope>NUCLEOTIDE SEQUENCE [LARGE SCALE GENOMIC DNA]</scope>
    <source>
        <strain evidence="6">Foug A</strain>
    </source>
</reference>
<evidence type="ECO:0000313" key="5">
    <source>
        <dbReference type="EMBL" id="KIM68671.1"/>
    </source>
</evidence>
<accession>A0A0C3ELA7</accession>
<reference evidence="5 6" key="1">
    <citation type="submission" date="2014-04" db="EMBL/GenBank/DDBJ databases">
        <authorList>
            <consortium name="DOE Joint Genome Institute"/>
            <person name="Kuo A."/>
            <person name="Kohler A."/>
            <person name="Nagy L.G."/>
            <person name="Floudas D."/>
            <person name="Copeland A."/>
            <person name="Barry K.W."/>
            <person name="Cichocki N."/>
            <person name="Veneault-Fourrey C."/>
            <person name="LaButti K."/>
            <person name="Lindquist E.A."/>
            <person name="Lipzen A."/>
            <person name="Lundell T."/>
            <person name="Morin E."/>
            <person name="Murat C."/>
            <person name="Sun H."/>
            <person name="Tunlid A."/>
            <person name="Henrissat B."/>
            <person name="Grigoriev I.V."/>
            <person name="Hibbett D.S."/>
            <person name="Martin F."/>
            <person name="Nordberg H.P."/>
            <person name="Cantor M.N."/>
            <person name="Hua S.X."/>
        </authorList>
    </citation>
    <scope>NUCLEOTIDE SEQUENCE [LARGE SCALE GENOMIC DNA]</scope>
    <source>
        <strain evidence="5 6">Foug A</strain>
    </source>
</reference>
<feature type="region of interest" description="Disordered" evidence="3">
    <location>
        <begin position="128"/>
        <end position="153"/>
    </location>
</feature>
<dbReference type="OrthoDB" id="3366139at2759"/>
<keyword evidence="6" id="KW-1185">Reference proteome</keyword>
<dbReference type="InParanoid" id="A0A0C3ELA7"/>
<feature type="region of interest" description="Disordered" evidence="3">
    <location>
        <begin position="517"/>
        <end position="580"/>
    </location>
</feature>
<evidence type="ECO:0000313" key="6">
    <source>
        <dbReference type="Proteomes" id="UP000053989"/>
    </source>
</evidence>
<dbReference type="InterPro" id="IPR032054">
    <property type="entry name" value="Cdt1_C"/>
</dbReference>
<feature type="compositionally biased region" description="Polar residues" evidence="3">
    <location>
        <begin position="522"/>
        <end position="531"/>
    </location>
</feature>
<organism evidence="5 6">
    <name type="scientific">Scleroderma citrinum Foug A</name>
    <dbReference type="NCBI Taxonomy" id="1036808"/>
    <lineage>
        <taxon>Eukaryota</taxon>
        <taxon>Fungi</taxon>
        <taxon>Dikarya</taxon>
        <taxon>Basidiomycota</taxon>
        <taxon>Agaricomycotina</taxon>
        <taxon>Agaricomycetes</taxon>
        <taxon>Agaricomycetidae</taxon>
        <taxon>Boletales</taxon>
        <taxon>Sclerodermatineae</taxon>
        <taxon>Sclerodermataceae</taxon>
        <taxon>Scleroderma</taxon>
    </lineage>
</organism>
<dbReference type="AlphaFoldDB" id="A0A0C3ELA7"/>
<keyword evidence="2" id="KW-0131">Cell cycle</keyword>
<evidence type="ECO:0000256" key="2">
    <source>
        <dbReference type="ARBA" id="ARBA00023306"/>
    </source>
</evidence>
<feature type="region of interest" description="Disordered" evidence="3">
    <location>
        <begin position="305"/>
        <end position="378"/>
    </location>
</feature>
<dbReference type="Pfam" id="PF16679">
    <property type="entry name" value="CDT1_C"/>
    <property type="match status" value="1"/>
</dbReference>
<protein>
    <recommendedName>
        <fullName evidence="4">DNA replication factor Cdt1 C-terminal domain-containing protein</fullName>
    </recommendedName>
</protein>
<dbReference type="EMBL" id="KN822008">
    <property type="protein sequence ID" value="KIM68671.1"/>
    <property type="molecule type" value="Genomic_DNA"/>
</dbReference>
<dbReference type="HOGENOM" id="CLU_014094_0_0_1"/>
<name>A0A0C3ELA7_9AGAM</name>
<feature type="domain" description="DNA replication factor Cdt1 C-terminal" evidence="4">
    <location>
        <begin position="411"/>
        <end position="496"/>
    </location>
</feature>
<feature type="compositionally biased region" description="Low complexity" evidence="3">
    <location>
        <begin position="274"/>
        <end position="289"/>
    </location>
</feature>
<dbReference type="Proteomes" id="UP000053989">
    <property type="component" value="Unassembled WGS sequence"/>
</dbReference>
<gene>
    <name evidence="5" type="ORF">SCLCIDRAFT_1208867</name>
</gene>
<feature type="compositionally biased region" description="Polar residues" evidence="3">
    <location>
        <begin position="305"/>
        <end position="323"/>
    </location>
</feature>
<dbReference type="InterPro" id="IPR038090">
    <property type="entry name" value="Cdt1_C_WH_dom_sf"/>
</dbReference>
<feature type="region of interest" description="Disordered" evidence="3">
    <location>
        <begin position="19"/>
        <end position="46"/>
    </location>
</feature>
<comment type="similarity">
    <text evidence="1">Belongs to the Cdt1 family.</text>
</comment>
<evidence type="ECO:0000256" key="3">
    <source>
        <dbReference type="SAM" id="MobiDB-lite"/>
    </source>
</evidence>
<evidence type="ECO:0000256" key="1">
    <source>
        <dbReference type="ARBA" id="ARBA00008356"/>
    </source>
</evidence>
<proteinExistence type="inferred from homology"/>
<dbReference type="Gene3D" id="1.10.10.1420">
    <property type="entry name" value="DNA replication factor Cdt1, C-terminal WH domain"/>
    <property type="match status" value="1"/>
</dbReference>
<evidence type="ECO:0000259" key="4">
    <source>
        <dbReference type="Pfam" id="PF16679"/>
    </source>
</evidence>
<sequence>MSDIYASLAVSPRKKRLLVSSDDESTLTPKKIRTAPPTPPKSALRGKGKLAELSLPPYVSRLATIQTALQHALSHALATCAVSPSETGIVRNVLNHMSIATYSGLATKFDIDDLRRLCWIWEWDSKSAPHPKKTKIPDEDNPFLASPSSPAPPKDWARGAMGFVISPTSHYSKAVGKRVPVYGIGIEVEMNIDKGMGGGMAAVARWTADADKRRSEFHSKLQRWVKLHPDTTPVPNIPMADLPELINQTIKASALTRTMASSSPKAADILRNMVPSSPTSPSKSPVKRSAPAREFVVPFPVVNSELKTSPTKGSLTFPQTPSSRQKRSNPLAGLLTPKTPARHRVESETDSLPTTPVSQRGPGAETAPATPSTSRRQALYERVRLKSLTTSPTKTKDADIVGSKLTKAQIQKLGQEEIRRRCLLGRLGGVAESVWMLFSAPAGPTATPTTRKRKALPASEVIAAVIKSSPVPMSALEAMDSLRLLTTLCPFFLRQFEVAGQEWLETPPAALNLESCEDSNEHNLSSPTKASGSRLVPPPSPGSKLFGAVKMPPPSPVSKVQVDSAQEVRSPRRVKREAGGLREVREIIRRELELQE</sequence>